<evidence type="ECO:0000313" key="1">
    <source>
        <dbReference type="EMBL" id="DBA04335.1"/>
    </source>
</evidence>
<keyword evidence="2" id="KW-1185">Reference proteome</keyword>
<reference evidence="1" key="1">
    <citation type="submission" date="2022-11" db="EMBL/GenBank/DDBJ databases">
        <authorList>
            <person name="Morgan W.R."/>
            <person name="Tartar A."/>
        </authorList>
    </citation>
    <scope>NUCLEOTIDE SEQUENCE</scope>
    <source>
        <strain evidence="1">ARSEF 373</strain>
    </source>
</reference>
<proteinExistence type="predicted"/>
<dbReference type="AlphaFoldDB" id="A0AAV2ZEH9"/>
<reference evidence="1" key="2">
    <citation type="journal article" date="2023" name="Microbiol Resour">
        <title>Decontamination and Annotation of the Draft Genome Sequence of the Oomycete Lagenidium giganteum ARSEF 373.</title>
        <authorList>
            <person name="Morgan W.R."/>
            <person name="Tartar A."/>
        </authorList>
    </citation>
    <scope>NUCLEOTIDE SEQUENCE</scope>
    <source>
        <strain evidence="1">ARSEF 373</strain>
    </source>
</reference>
<sequence length="103" mass="11703">MLAIRRAAVAAQKRALAPQFQVARLSADAWKDKEHAAEAAFFNKQDEKALRKLLKKLKQQSDVVDAKGLKDHVKHDTEGLKQIKGLNLTNEQVEALLKWKHEH</sequence>
<dbReference type="Proteomes" id="UP001146120">
    <property type="component" value="Unassembled WGS sequence"/>
</dbReference>
<dbReference type="EMBL" id="DAKRPA010000009">
    <property type="protein sequence ID" value="DBA04335.1"/>
    <property type="molecule type" value="Genomic_DNA"/>
</dbReference>
<organism evidence="1 2">
    <name type="scientific">Lagenidium giganteum</name>
    <dbReference type="NCBI Taxonomy" id="4803"/>
    <lineage>
        <taxon>Eukaryota</taxon>
        <taxon>Sar</taxon>
        <taxon>Stramenopiles</taxon>
        <taxon>Oomycota</taxon>
        <taxon>Peronosporomycetes</taxon>
        <taxon>Pythiales</taxon>
        <taxon>Pythiaceae</taxon>
    </lineage>
</organism>
<accession>A0AAV2ZEH9</accession>
<protein>
    <submittedName>
        <fullName evidence="1">Uncharacterized protein</fullName>
    </submittedName>
</protein>
<evidence type="ECO:0000313" key="2">
    <source>
        <dbReference type="Proteomes" id="UP001146120"/>
    </source>
</evidence>
<gene>
    <name evidence="1" type="ORF">N0F65_002097</name>
</gene>
<comment type="caution">
    <text evidence="1">The sequence shown here is derived from an EMBL/GenBank/DDBJ whole genome shotgun (WGS) entry which is preliminary data.</text>
</comment>
<name>A0AAV2ZEH9_9STRA</name>